<gene>
    <name evidence="1" type="ORF">GCM10008905_12670</name>
</gene>
<reference evidence="1 2" key="1">
    <citation type="journal article" date="2019" name="Int. J. Syst. Evol. Microbiol.">
        <title>The Global Catalogue of Microorganisms (GCM) 10K type strain sequencing project: providing services to taxonomists for standard genome sequencing and annotation.</title>
        <authorList>
            <consortium name="The Broad Institute Genomics Platform"/>
            <consortium name="The Broad Institute Genome Sequencing Center for Infectious Disease"/>
            <person name="Wu L."/>
            <person name="Ma J."/>
        </authorList>
    </citation>
    <scope>NUCLEOTIDE SEQUENCE [LARGE SCALE GENOMIC DNA]</scope>
    <source>
        <strain evidence="1 2">JCM 1405</strain>
    </source>
</reference>
<dbReference type="Proteomes" id="UP001500339">
    <property type="component" value="Unassembled WGS sequence"/>
</dbReference>
<sequence>MTKEIMLDLRELKIEGDVLDVVSGNYGSIFNLIKRGPEYDELDYIDGKRNEKDIKENHYDNCVLFFTINSLFKRREKNDLFKGISQYLKDDGVLYIWDFDKGYNKMFNCKINVLLPEDITKEIVIKDNNLFKNNSKKSNLQMFNKYFTIEDMWDKDGLYYIKGKKRKI</sequence>
<evidence type="ECO:0008006" key="3">
    <source>
        <dbReference type="Google" id="ProtNLM"/>
    </source>
</evidence>
<keyword evidence="2" id="KW-1185">Reference proteome</keyword>
<comment type="caution">
    <text evidence="1">The sequence shown here is derived from an EMBL/GenBank/DDBJ whole genome shotgun (WGS) entry which is preliminary data.</text>
</comment>
<evidence type="ECO:0000313" key="2">
    <source>
        <dbReference type="Proteomes" id="UP001500339"/>
    </source>
</evidence>
<dbReference type="RefSeq" id="WP_343767913.1">
    <property type="nucleotide sequence ID" value="NZ_BAAACF010000001.1"/>
</dbReference>
<dbReference type="SUPFAM" id="SSF53335">
    <property type="entry name" value="S-adenosyl-L-methionine-dependent methyltransferases"/>
    <property type="match status" value="1"/>
</dbReference>
<organism evidence="1 2">
    <name type="scientific">Clostridium malenominatum</name>
    <dbReference type="NCBI Taxonomy" id="1539"/>
    <lineage>
        <taxon>Bacteria</taxon>
        <taxon>Bacillati</taxon>
        <taxon>Bacillota</taxon>
        <taxon>Clostridia</taxon>
        <taxon>Eubacteriales</taxon>
        <taxon>Clostridiaceae</taxon>
        <taxon>Clostridium</taxon>
    </lineage>
</organism>
<proteinExistence type="predicted"/>
<evidence type="ECO:0000313" key="1">
    <source>
        <dbReference type="EMBL" id="GAA0721825.1"/>
    </source>
</evidence>
<name>A0ABN1IUV3_9CLOT</name>
<dbReference type="Gene3D" id="3.40.50.150">
    <property type="entry name" value="Vaccinia Virus protein VP39"/>
    <property type="match status" value="1"/>
</dbReference>
<dbReference type="InterPro" id="IPR029063">
    <property type="entry name" value="SAM-dependent_MTases_sf"/>
</dbReference>
<accession>A0ABN1IUV3</accession>
<protein>
    <recommendedName>
        <fullName evidence="3">Class I SAM-dependent methyltransferase</fullName>
    </recommendedName>
</protein>
<dbReference type="EMBL" id="BAAACF010000001">
    <property type="protein sequence ID" value="GAA0721825.1"/>
    <property type="molecule type" value="Genomic_DNA"/>
</dbReference>